<dbReference type="GO" id="GO:0030515">
    <property type="term" value="F:snoRNA binding"/>
    <property type="evidence" value="ECO:0007669"/>
    <property type="project" value="InterPro"/>
</dbReference>
<dbReference type="FunFam" id="1.10.246.90:FF:000007">
    <property type="entry name" value="Pre mRNA splicing protein"/>
    <property type="match status" value="1"/>
</dbReference>
<dbReference type="SUPFAM" id="SSF89124">
    <property type="entry name" value="Nop domain"/>
    <property type="match status" value="1"/>
</dbReference>
<dbReference type="Gene3D" id="3.30.420.220">
    <property type="match status" value="1"/>
</dbReference>
<dbReference type="Pfam" id="PF21572">
    <property type="entry name" value="Nop5_56-rel_N_Arc"/>
    <property type="match status" value="1"/>
</dbReference>
<keyword evidence="4" id="KW-0687">Ribonucleoprotein</keyword>
<evidence type="ECO:0000259" key="3">
    <source>
        <dbReference type="PROSITE" id="PS51358"/>
    </source>
</evidence>
<dbReference type="InterPro" id="IPR048896">
    <property type="entry name" value="Nop5_56-rel_N"/>
</dbReference>
<evidence type="ECO:0000313" key="4">
    <source>
        <dbReference type="EMBL" id="ACL11141.1"/>
    </source>
</evidence>
<feature type="domain" description="Nop" evidence="3">
    <location>
        <begin position="279"/>
        <end position="394"/>
    </location>
</feature>
<dbReference type="InterPro" id="IPR012976">
    <property type="entry name" value="NOSIC"/>
</dbReference>
<dbReference type="STRING" id="490899.DKAM_0815"/>
<proteinExistence type="inferred from homology"/>
<dbReference type="Proteomes" id="UP000006903">
    <property type="component" value="Chromosome"/>
</dbReference>
<dbReference type="Gene3D" id="1.10.246.90">
    <property type="entry name" value="Nop domain"/>
    <property type="match status" value="1"/>
</dbReference>
<dbReference type="InterPro" id="IPR029012">
    <property type="entry name" value="Helix_hairpin_bin_sf"/>
</dbReference>
<gene>
    <name evidence="4" type="ordered locus">DKAM_0815</name>
</gene>
<dbReference type="AlphaFoldDB" id="B8D4W0"/>
<dbReference type="GO" id="GO:0031428">
    <property type="term" value="C:box C/D methylation guide snoRNP complex"/>
    <property type="evidence" value="ECO:0007669"/>
    <property type="project" value="InterPro"/>
</dbReference>
<protein>
    <submittedName>
        <fullName evidence="4">Pre-mRNA processing ribonucleoprotein, binding region</fullName>
    </submittedName>
</protein>
<dbReference type="SMART" id="SM00931">
    <property type="entry name" value="NOSIC"/>
    <property type="match status" value="1"/>
</dbReference>
<comment type="similarity">
    <text evidence="1">Belongs to the NOP5/NOP56 family.</text>
</comment>
<dbReference type="HOGENOM" id="CLU_015495_1_0_2"/>
<dbReference type="InterPro" id="IPR042239">
    <property type="entry name" value="Nop_C"/>
</dbReference>
<dbReference type="EMBL" id="CP001140">
    <property type="protein sequence ID" value="ACL11141.1"/>
    <property type="molecule type" value="Genomic_DNA"/>
</dbReference>
<evidence type="ECO:0000256" key="2">
    <source>
        <dbReference type="SAM" id="MobiDB-lite"/>
    </source>
</evidence>
<dbReference type="Gene3D" id="1.10.150.460">
    <property type="match status" value="1"/>
</dbReference>
<evidence type="ECO:0000256" key="1">
    <source>
        <dbReference type="ARBA" id="ARBA00009211"/>
    </source>
</evidence>
<dbReference type="InterPro" id="IPR047099">
    <property type="entry name" value="Nop5_N_sf"/>
</dbReference>
<name>B8D4W0_DESA1</name>
<dbReference type="PANTHER" id="PTHR10894:SF0">
    <property type="entry name" value="NUCLEOLAR PROTEIN 56"/>
    <property type="match status" value="1"/>
</dbReference>
<dbReference type="InterPro" id="IPR036070">
    <property type="entry name" value="Nop_dom_sf"/>
</dbReference>
<sequence>MVLLDLLIRKAGVIVMNKVYLVESVIGVIALSDDGSIIAYAKSPESIDDNVEYLLSIERGEETLQHSEVMEKLKESGVTSVIVEALPLARIASTHGLSPEIVPGHNIFIDVRGDIAELAVKLGYVDSQEKFFEKLHNIMLEYTRRKLRKEAQKRDLLAVQAIRATDDIDKTINLYVARLREWYSIHFPELDELVKEHPEYAKLVYELGHRSNYTVENLSKLGYSEEKARKLAEAAKNSIGADLSDFDMNYIKILAGIILDLYKLRSTLDEYIDAVMKEVAPNISALVGPKLGARLLSLAGGLEKLAVLPASTIQVLGAEKALFRALRTGGKPPKHGVIFQHPFIHKSPKWQRGKIARALAAKLSIAAKIDYFSGRLAGDKLVKELEERVEEIKKLYPKPPPKKEEEKRPRPPPKSRRKGGR</sequence>
<accession>B8D4W0</accession>
<evidence type="ECO:0000313" key="5">
    <source>
        <dbReference type="Proteomes" id="UP000006903"/>
    </source>
</evidence>
<feature type="region of interest" description="Disordered" evidence="2">
    <location>
        <begin position="393"/>
        <end position="421"/>
    </location>
</feature>
<dbReference type="Gene3D" id="1.10.287.660">
    <property type="entry name" value="Helix hairpin bin"/>
    <property type="match status" value="1"/>
</dbReference>
<dbReference type="NCBIfam" id="NF011121">
    <property type="entry name" value="PRK14552.1"/>
    <property type="match status" value="1"/>
</dbReference>
<dbReference type="InterPro" id="IPR045056">
    <property type="entry name" value="Nop56/Nop58"/>
</dbReference>
<dbReference type="Pfam" id="PF01798">
    <property type="entry name" value="Nop"/>
    <property type="match status" value="1"/>
</dbReference>
<reference evidence="4 5" key="1">
    <citation type="journal article" date="2009" name="J. Bacteriol.">
        <title>Complete genome sequence of the anaerobic, protein-degrading hyperthermophilic crenarchaeon Desulfurococcus kamchatkensis.</title>
        <authorList>
            <person name="Ravin N.V."/>
            <person name="Mardanov A.V."/>
            <person name="Beletsky A.V."/>
            <person name="Kublanov I.V."/>
            <person name="Kolganova T.V."/>
            <person name="Lebedinsky A.V."/>
            <person name="Chernyh N.A."/>
            <person name="Bonch-Osmolovskaya E.A."/>
            <person name="Skryabin K.G."/>
        </authorList>
    </citation>
    <scope>NUCLEOTIDE SEQUENCE [LARGE SCALE GENOMIC DNA]</scope>
    <source>
        <strain evidence="5">DSM 18924 / JCM 16383 / VKM B-2413 / 1221n</strain>
    </source>
</reference>
<dbReference type="eggNOG" id="arCOG01923">
    <property type="taxonomic scope" value="Archaea"/>
</dbReference>
<organism evidence="4 5">
    <name type="scientific">Desulfurococcus amylolyticus (strain DSM 18924 / JCM 16383 / VKM B-2413 / 1221n)</name>
    <name type="common">Desulfurococcus kamchatkensis</name>
    <dbReference type="NCBI Taxonomy" id="490899"/>
    <lineage>
        <taxon>Archaea</taxon>
        <taxon>Thermoproteota</taxon>
        <taxon>Thermoprotei</taxon>
        <taxon>Desulfurococcales</taxon>
        <taxon>Desulfurococcaceae</taxon>
        <taxon>Desulfurococcus</taxon>
    </lineage>
</organism>
<dbReference type="PANTHER" id="PTHR10894">
    <property type="entry name" value="NUCLEOLAR PROTEIN 5 NUCLEOLAR PROTEIN NOP5 NOP58"/>
    <property type="match status" value="1"/>
</dbReference>
<dbReference type="PROSITE" id="PS51358">
    <property type="entry name" value="NOP"/>
    <property type="match status" value="1"/>
</dbReference>
<dbReference type="KEGG" id="dka:DKAM_0815"/>
<feature type="compositionally biased region" description="Basic residues" evidence="2">
    <location>
        <begin position="410"/>
        <end position="421"/>
    </location>
</feature>
<dbReference type="InterPro" id="IPR002687">
    <property type="entry name" value="Nop_dom"/>
</dbReference>